<gene>
    <name evidence="1" type="ORF">FHX52_3703</name>
</gene>
<dbReference type="RefSeq" id="WP_246070224.1">
    <property type="nucleotide sequence ID" value="NZ_BAAAQC010000010.1"/>
</dbReference>
<sequence length="278" mass="31118">MNANPSTAGDLTLSHIFIACGLNPADVLVVRHTYNLDGLRRGETTPENVLAYTRAQGLRFNSHQPRIWLNFLAESGRRCRYWGAFENHGELESERTATLRHFDLRPSRVMSSLANRLVTEWSKDAINWAKKGTSAATFPVVEIADPEVVPFPGYDQVLLDSASLRTMIEDSRYDAWRTALGVVQGIYLITDTSTGRQYVGKADGAERLLGRWTAYARDGHGGNVALRELKGIDTAHARHFQWSILRVFGPSTPMAEVDAAEAHYKRALMSREFGLNRN</sequence>
<evidence type="ECO:0008006" key="3">
    <source>
        <dbReference type="Google" id="ProtNLM"/>
    </source>
</evidence>
<reference evidence="1 2" key="1">
    <citation type="submission" date="2019-06" db="EMBL/GenBank/DDBJ databases">
        <title>Sequencing the genomes of 1000 actinobacteria strains.</title>
        <authorList>
            <person name="Klenk H.-P."/>
        </authorList>
    </citation>
    <scope>NUCLEOTIDE SEQUENCE [LARGE SCALE GENOMIC DNA]</scope>
    <source>
        <strain evidence="1 2">DSM 21776</strain>
    </source>
</reference>
<dbReference type="CDD" id="cd10446">
    <property type="entry name" value="GIY-YIG_unchar_1"/>
    <property type="match status" value="1"/>
</dbReference>
<comment type="caution">
    <text evidence="1">The sequence shown here is derived from an EMBL/GenBank/DDBJ whole genome shotgun (WGS) entry which is preliminary data.</text>
</comment>
<proteinExistence type="predicted"/>
<name>A0A543PK85_9MICO</name>
<protein>
    <recommendedName>
        <fullName evidence="3">GIY-YIG catalytic domain-containing protein</fullName>
    </recommendedName>
</protein>
<dbReference type="AlphaFoldDB" id="A0A543PK85"/>
<dbReference type="Gene3D" id="3.40.1440.10">
    <property type="entry name" value="GIY-YIG endonuclease"/>
    <property type="match status" value="1"/>
</dbReference>
<dbReference type="SUPFAM" id="SSF82771">
    <property type="entry name" value="GIY-YIG endonuclease"/>
    <property type="match status" value="1"/>
</dbReference>
<evidence type="ECO:0000313" key="1">
    <source>
        <dbReference type="EMBL" id="TQN44488.1"/>
    </source>
</evidence>
<dbReference type="EMBL" id="VFQF01000003">
    <property type="protein sequence ID" value="TQN44488.1"/>
    <property type="molecule type" value="Genomic_DNA"/>
</dbReference>
<dbReference type="Proteomes" id="UP000320085">
    <property type="component" value="Unassembled WGS sequence"/>
</dbReference>
<accession>A0A543PK85</accession>
<organism evidence="1 2">
    <name type="scientific">Humibacillus xanthopallidus</name>
    <dbReference type="NCBI Taxonomy" id="412689"/>
    <lineage>
        <taxon>Bacteria</taxon>
        <taxon>Bacillati</taxon>
        <taxon>Actinomycetota</taxon>
        <taxon>Actinomycetes</taxon>
        <taxon>Micrococcales</taxon>
        <taxon>Intrasporangiaceae</taxon>
        <taxon>Humibacillus</taxon>
    </lineage>
</organism>
<evidence type="ECO:0000313" key="2">
    <source>
        <dbReference type="Proteomes" id="UP000320085"/>
    </source>
</evidence>
<dbReference type="InterPro" id="IPR035901">
    <property type="entry name" value="GIY-YIG_endonuc_sf"/>
</dbReference>